<feature type="region of interest" description="Disordered" evidence="1">
    <location>
        <begin position="1"/>
        <end position="20"/>
    </location>
</feature>
<dbReference type="InterPro" id="IPR002575">
    <property type="entry name" value="Aminoglycoside_PTrfase"/>
</dbReference>
<dbReference type="PANTHER" id="PTHR21310">
    <property type="entry name" value="AMINOGLYCOSIDE PHOSPHOTRANSFERASE-RELATED-RELATED"/>
    <property type="match status" value="1"/>
</dbReference>
<dbReference type="Proteomes" id="UP000010744">
    <property type="component" value="Unassembled WGS sequence"/>
</dbReference>
<evidence type="ECO:0000259" key="2">
    <source>
        <dbReference type="Pfam" id="PF01636"/>
    </source>
</evidence>
<protein>
    <recommendedName>
        <fullName evidence="2">Aminoglycoside phosphotransferase domain-containing protein</fullName>
    </recommendedName>
</protein>
<organism evidence="3 4">
    <name type="scientific">Gordonia rubripertincta NBRC 101908</name>
    <dbReference type="NCBI Taxonomy" id="1077975"/>
    <lineage>
        <taxon>Bacteria</taxon>
        <taxon>Bacillati</taxon>
        <taxon>Actinomycetota</taxon>
        <taxon>Actinomycetes</taxon>
        <taxon>Mycobacteriales</taxon>
        <taxon>Gordoniaceae</taxon>
        <taxon>Gordonia</taxon>
    </lineage>
</organism>
<dbReference type="InterPro" id="IPR051678">
    <property type="entry name" value="AGP_Transferase"/>
</dbReference>
<dbReference type="Gene3D" id="3.90.1200.10">
    <property type="match status" value="1"/>
</dbReference>
<dbReference type="SUPFAM" id="SSF56112">
    <property type="entry name" value="Protein kinase-like (PK-like)"/>
    <property type="match status" value="1"/>
</dbReference>
<dbReference type="PANTHER" id="PTHR21310:SF40">
    <property type="entry name" value="AMINOGLYCOSIDE PHOSPHOTRANSFERASE DOMAIN-CONTAINING PROTEIN-RELATED"/>
    <property type="match status" value="1"/>
</dbReference>
<sequence length="415" mass="47052">MSERTEPAVDPTPETGSFDLRDRPTAEFIESMRARFPVDSELDAMLVRKLRRRTSSSYQRITLDDFVACLESLLRDNIDGDFVVSDARWLSGGASKMQMRFTLEWQDPDRGRVTDVMVVRMDPAESLNATSRSQEAQILIAVGSVLPVPTVRWLDESGRWFPEPALVYDFAVGVTKPTQSSTGTVSGLGTMFGPRLRATLGTQFVEQLAALHSLDVDALNLPSFDRPAPGTSQAAEWKLNQYQRVWEEDRGEDFPLMDVAARWLRRNLPTVDTVSVIHGDYRSGNFLFDEESSQITAWLDWEYCHLGDRHRDLAWATDATFGHRDPATGEYLVCGLFSEEEFLKKYCEASGFEVDRERLAYYKISNTYQLIVATRATAYRISRLGKTHQDVLLAWVSGMVPVLSRQLVDLLKERI</sequence>
<reference evidence="3 4" key="1">
    <citation type="submission" date="2012-08" db="EMBL/GenBank/DDBJ databases">
        <title>Whole genome shotgun sequence of Gordonia rubripertincta NBRC 101908.</title>
        <authorList>
            <person name="Takarada H."/>
            <person name="Hosoyama A."/>
            <person name="Tsuchikane K."/>
            <person name="Katsumata H."/>
            <person name="Baba S."/>
            <person name="Ohji S."/>
            <person name="Yamazaki S."/>
            <person name="Fujita N."/>
        </authorList>
    </citation>
    <scope>NUCLEOTIDE SEQUENCE [LARGE SCALE GENOMIC DNA]</scope>
    <source>
        <strain evidence="3 4">NBRC 101908</strain>
    </source>
</reference>
<dbReference type="InterPro" id="IPR041726">
    <property type="entry name" value="ACAD10_11_N"/>
</dbReference>
<dbReference type="EMBL" id="BAHB01000049">
    <property type="protein sequence ID" value="GAB84942.1"/>
    <property type="molecule type" value="Genomic_DNA"/>
</dbReference>
<dbReference type="CDD" id="cd05154">
    <property type="entry name" value="ACAD10_11_N-like"/>
    <property type="match status" value="1"/>
</dbReference>
<feature type="domain" description="Aminoglycoside phosphotransferase" evidence="2">
    <location>
        <begin position="114"/>
        <end position="354"/>
    </location>
</feature>
<dbReference type="Gene3D" id="3.30.200.20">
    <property type="entry name" value="Phosphorylase Kinase, domain 1"/>
    <property type="match status" value="1"/>
</dbReference>
<accession>A0ABQ0HRS3</accession>
<name>A0ABQ0HRS3_GORRU</name>
<keyword evidence="4" id="KW-1185">Reference proteome</keyword>
<evidence type="ECO:0000313" key="4">
    <source>
        <dbReference type="Proteomes" id="UP000010744"/>
    </source>
</evidence>
<dbReference type="InterPro" id="IPR011009">
    <property type="entry name" value="Kinase-like_dom_sf"/>
</dbReference>
<gene>
    <name evidence="3" type="ORF">GORBP_049_01100</name>
</gene>
<comment type="caution">
    <text evidence="3">The sequence shown here is derived from an EMBL/GenBank/DDBJ whole genome shotgun (WGS) entry which is preliminary data.</text>
</comment>
<evidence type="ECO:0000313" key="3">
    <source>
        <dbReference type="EMBL" id="GAB84942.1"/>
    </source>
</evidence>
<proteinExistence type="predicted"/>
<dbReference type="Pfam" id="PF01636">
    <property type="entry name" value="APH"/>
    <property type="match status" value="1"/>
</dbReference>
<evidence type="ECO:0000256" key="1">
    <source>
        <dbReference type="SAM" id="MobiDB-lite"/>
    </source>
</evidence>